<evidence type="ECO:0000313" key="7">
    <source>
        <dbReference type="Proteomes" id="UP000494040"/>
    </source>
</evidence>
<feature type="region of interest" description="Disordered" evidence="4">
    <location>
        <begin position="136"/>
        <end position="157"/>
    </location>
</feature>
<dbReference type="SUPFAM" id="SSF82704">
    <property type="entry name" value="AlbA-like"/>
    <property type="match status" value="1"/>
</dbReference>
<dbReference type="OrthoDB" id="424402at2759"/>
<dbReference type="GO" id="GO:0003723">
    <property type="term" value="F:RNA binding"/>
    <property type="evidence" value="ECO:0007669"/>
    <property type="project" value="TreeGrafter"/>
</dbReference>
<dbReference type="AlphaFoldDB" id="A0A8I6RCZ6"/>
<dbReference type="EnsemblMetazoa" id="XM_014386012.2">
    <property type="protein sequence ID" value="XP_014241498.1"/>
    <property type="gene ID" value="LOC106662164"/>
</dbReference>
<reference evidence="6" key="1">
    <citation type="submission" date="2022-01" db="UniProtKB">
        <authorList>
            <consortium name="EnsemblMetazoa"/>
        </authorList>
    </citation>
    <scope>IDENTIFICATION</scope>
</reference>
<evidence type="ECO:0000256" key="4">
    <source>
        <dbReference type="SAM" id="MobiDB-lite"/>
    </source>
</evidence>
<dbReference type="Proteomes" id="UP000494040">
    <property type="component" value="Unassembled WGS sequence"/>
</dbReference>
<dbReference type="GO" id="GO:0001682">
    <property type="term" value="P:tRNA 5'-leader removal"/>
    <property type="evidence" value="ECO:0007669"/>
    <property type="project" value="TreeGrafter"/>
</dbReference>
<evidence type="ECO:0000313" key="6">
    <source>
        <dbReference type="EnsemblMetazoa" id="XP_014241498.1"/>
    </source>
</evidence>
<dbReference type="Pfam" id="PF01918">
    <property type="entry name" value="Alba"/>
    <property type="match status" value="1"/>
</dbReference>
<comment type="subcellular location">
    <subcellularLocation>
        <location evidence="1">Nucleus</location>
    </subcellularLocation>
</comment>
<dbReference type="InterPro" id="IPR051958">
    <property type="entry name" value="Alba-like_NAB"/>
</dbReference>
<name>A0A8I6RCZ6_CIMLE</name>
<dbReference type="PANTHER" id="PTHR13516">
    <property type="entry name" value="RIBONUCLEASE P SUBUNIT P25"/>
    <property type="match status" value="1"/>
</dbReference>
<accession>A0A8I6RCZ6</accession>
<sequence>MDNYTKGDNVEEPLEIEKIPIPNLPKNVLWMQVRGGSKIRNLLDVALKAYENESRDVLWTASGPAVGKAVTCAEIVKRKFKGVHQFNHICYRRCEEYWEPKISGLDRLVVNRDVPMIHILLSHEAINEGAPGYQFEQQQGADKPFKPRGKPYRKPANFKQMENFGLRFDKRKKAKDSVGPKD</sequence>
<feature type="domain" description="DNA/RNA-binding protein Alba-like" evidence="5">
    <location>
        <begin position="30"/>
        <end position="91"/>
    </location>
</feature>
<dbReference type="GO" id="GO:0005634">
    <property type="term" value="C:nucleus"/>
    <property type="evidence" value="ECO:0007669"/>
    <property type="project" value="UniProtKB-SubCell"/>
</dbReference>
<dbReference type="GO" id="GO:0000172">
    <property type="term" value="C:ribonuclease MRP complex"/>
    <property type="evidence" value="ECO:0007669"/>
    <property type="project" value="TreeGrafter"/>
</dbReference>
<comment type="similarity">
    <text evidence="2">Belongs to the histone-like Alba family.</text>
</comment>
<dbReference type="GeneID" id="106662164"/>
<dbReference type="InterPro" id="IPR036882">
    <property type="entry name" value="Alba-like_dom_sf"/>
</dbReference>
<dbReference type="KEGG" id="clec:106662164"/>
<keyword evidence="3" id="KW-0539">Nucleus</keyword>
<dbReference type="CTD" id="54913"/>
<organism evidence="6 7">
    <name type="scientific">Cimex lectularius</name>
    <name type="common">Bed bug</name>
    <name type="synonym">Acanthia lectularia</name>
    <dbReference type="NCBI Taxonomy" id="79782"/>
    <lineage>
        <taxon>Eukaryota</taxon>
        <taxon>Metazoa</taxon>
        <taxon>Ecdysozoa</taxon>
        <taxon>Arthropoda</taxon>
        <taxon>Hexapoda</taxon>
        <taxon>Insecta</taxon>
        <taxon>Pterygota</taxon>
        <taxon>Neoptera</taxon>
        <taxon>Paraneoptera</taxon>
        <taxon>Hemiptera</taxon>
        <taxon>Heteroptera</taxon>
        <taxon>Panheteroptera</taxon>
        <taxon>Cimicomorpha</taxon>
        <taxon>Cimicidae</taxon>
        <taxon>Cimex</taxon>
    </lineage>
</organism>
<evidence type="ECO:0000256" key="2">
    <source>
        <dbReference type="ARBA" id="ARBA00008018"/>
    </source>
</evidence>
<keyword evidence="7" id="KW-1185">Reference proteome</keyword>
<dbReference type="Gene3D" id="3.30.110.20">
    <property type="entry name" value="Alba-like domain"/>
    <property type="match status" value="1"/>
</dbReference>
<evidence type="ECO:0000256" key="3">
    <source>
        <dbReference type="ARBA" id="ARBA00023242"/>
    </source>
</evidence>
<dbReference type="PANTHER" id="PTHR13516:SF4">
    <property type="entry name" value="FI09323P"/>
    <property type="match status" value="1"/>
</dbReference>
<dbReference type="RefSeq" id="XP_014241498.1">
    <property type="nucleotide sequence ID" value="XM_014386012.2"/>
</dbReference>
<proteinExistence type="inferred from homology"/>
<dbReference type="OMA" id="RNLPVIW"/>
<protein>
    <recommendedName>
        <fullName evidence="5">DNA/RNA-binding protein Alba-like domain-containing protein</fullName>
    </recommendedName>
</protein>
<evidence type="ECO:0000256" key="1">
    <source>
        <dbReference type="ARBA" id="ARBA00004123"/>
    </source>
</evidence>
<evidence type="ECO:0000259" key="5">
    <source>
        <dbReference type="Pfam" id="PF01918"/>
    </source>
</evidence>
<dbReference type="InterPro" id="IPR002775">
    <property type="entry name" value="DNA/RNA-bd_Alba-like"/>
</dbReference>